<dbReference type="RefSeq" id="WP_368846883.1">
    <property type="nucleotide sequence ID" value="NZ_CP194411.1"/>
</dbReference>
<reference evidence="3 4" key="1">
    <citation type="submission" date="2023-04" db="EMBL/GenBank/DDBJ databases">
        <title>Genome Sequence of Selenomonas sputigena ATCC 33150.</title>
        <authorList>
            <person name="Miller D.P."/>
            <person name="Anvari S."/>
            <person name="Polson S.W."/>
            <person name="Macdonald M."/>
            <person name="Mcdowell J.V."/>
        </authorList>
    </citation>
    <scope>NUCLEOTIDE SEQUENCE [LARGE SCALE GENOMIC DNA]</scope>
    <source>
        <strain evidence="3 4">ATCC 33150</strain>
    </source>
</reference>
<feature type="compositionally biased region" description="Basic residues" evidence="1">
    <location>
        <begin position="64"/>
        <end position="81"/>
    </location>
</feature>
<evidence type="ECO:0000313" key="3">
    <source>
        <dbReference type="EMBL" id="MEX5285156.1"/>
    </source>
</evidence>
<dbReference type="SUPFAM" id="SSF53067">
    <property type="entry name" value="Actin-like ATPase domain"/>
    <property type="match status" value="2"/>
</dbReference>
<accession>A0ABV3X4P1</accession>
<name>A0ABV3X4P1_9FIRM</name>
<dbReference type="SMART" id="SM00842">
    <property type="entry name" value="FtsA"/>
    <property type="match status" value="1"/>
</dbReference>
<evidence type="ECO:0000259" key="2">
    <source>
        <dbReference type="SMART" id="SM00842"/>
    </source>
</evidence>
<dbReference type="Gene3D" id="3.30.420.40">
    <property type="match status" value="2"/>
</dbReference>
<dbReference type="Proteomes" id="UP001559623">
    <property type="component" value="Unassembled WGS sequence"/>
</dbReference>
<proteinExistence type="predicted"/>
<feature type="compositionally biased region" description="Low complexity" evidence="1">
    <location>
        <begin position="886"/>
        <end position="910"/>
    </location>
</feature>
<evidence type="ECO:0000313" key="4">
    <source>
        <dbReference type="Proteomes" id="UP001559623"/>
    </source>
</evidence>
<comment type="caution">
    <text evidence="3">The sequence shown here is derived from an EMBL/GenBank/DDBJ whole genome shotgun (WGS) entry which is preliminary data.</text>
</comment>
<dbReference type="InterPro" id="IPR003494">
    <property type="entry name" value="SHS2_FtsA"/>
</dbReference>
<feature type="domain" description="SHS2" evidence="2">
    <location>
        <begin position="159"/>
        <end position="355"/>
    </location>
</feature>
<dbReference type="PANTHER" id="PTHR32432:SF3">
    <property type="entry name" value="ETHANOLAMINE UTILIZATION PROTEIN EUTJ"/>
    <property type="match status" value="1"/>
</dbReference>
<feature type="compositionally biased region" description="Gly residues" evidence="1">
    <location>
        <begin position="876"/>
        <end position="885"/>
    </location>
</feature>
<feature type="compositionally biased region" description="Low complexity" evidence="1">
    <location>
        <begin position="82"/>
        <end position="132"/>
    </location>
</feature>
<feature type="region of interest" description="Disordered" evidence="1">
    <location>
        <begin position="867"/>
        <end position="959"/>
    </location>
</feature>
<dbReference type="InterPro" id="IPR043129">
    <property type="entry name" value="ATPase_NBD"/>
</dbReference>
<protein>
    <submittedName>
        <fullName evidence="3">Pilus assembly protein PilM</fullName>
    </submittedName>
</protein>
<sequence length="959" mass="100673">MPRIKKTASENETTAAEQLTAQAAEMSASPAAQEPPADTAKKAKPAAKTGAKKTAAKTTTAKKTPAKKAPAKKTAAKKTTAKKTTTASTVKKAAASTAKKTTTAKKATAKSAEKIAAPGQSAAPASKAPAAAAEKETAVIRPNANAAAKTPQRPKGEPIFALDIGTRSIIGIVAEKSENDQMRILTTVHREHKTRAMLDGQIHDVPQVADLIHEVKKELEASVGSLKAASVAAAGRALYTMTADATTEINGVISDEQQRALDFAGVQAAQAKIATSKDIEDPGRYYCVGYSTIQYTLDDIPLKSLVGQRGKLAKATVIATFLPRQVIDSMQSALRDVGLEMRALTLEPIAAINVLIPPTMRHLNLVLVDIGAGTSDVAITKNGSIIAYGMVPLAGDEITEAISQRYLLDFNVAENVKRNASAGRKSKFTDILGTEYDLGPSDVIGPIMPNIQNLADSIARQVLELNGDSPQAVMLVGGGAQTPGLPALVAKALSVPENRVAVRHPENIIGVESIPAELQRPDAVTPLGILKIASINLLHFLSVYVNEQEINLFNFRDLTVSDALLNAGIQLKKFNGRPGLGLMVTVNGEKKFFPGSLPSMAILKLDGEDTTLDTLVKAGCHITVAHGKDGETPEVRLSEVLKVEPDFPLIINGRETRIQQAALVNGEPSKPERLLADNDIVESKEPRTLGEALKAAGYPPTGRKIHYTLNDNNAQYVISPEIYLNDEPATISMPIHEGDRIEYQMTAEPKLSDVLDISRLQAAITITYNDQEYEIPSAALELEVNGHKASPGTYLEDGSVVYYRLSEKKATTVNEALLAVGFEPPPPTSRVSVSILVNRRPVIFTDPVKNGDRLDIIIKPLPAPPAAAPAGNAGTAAGGTTGLGSGTPSADISGSPAPASGSAPAAGTPARSTGFSGIPPAAGTSGFSSIPKSNEPGVSPSGFSLRDAIKSSGGLPPHS</sequence>
<organism evidence="3 4">
    <name type="scientific">Selenomonas sputigena</name>
    <dbReference type="NCBI Taxonomy" id="69823"/>
    <lineage>
        <taxon>Bacteria</taxon>
        <taxon>Bacillati</taxon>
        <taxon>Bacillota</taxon>
        <taxon>Negativicutes</taxon>
        <taxon>Selenomonadales</taxon>
        <taxon>Selenomonadaceae</taxon>
        <taxon>Selenomonas</taxon>
    </lineage>
</organism>
<dbReference type="EMBL" id="JARVLH010000003">
    <property type="protein sequence ID" value="MEX5285156.1"/>
    <property type="molecule type" value="Genomic_DNA"/>
</dbReference>
<feature type="compositionally biased region" description="Low complexity" evidence="1">
    <location>
        <begin position="12"/>
        <end position="37"/>
    </location>
</feature>
<dbReference type="CDD" id="cd24004">
    <property type="entry name" value="ASKHA_NBD_PilM-like"/>
    <property type="match status" value="1"/>
</dbReference>
<feature type="region of interest" description="Disordered" evidence="1">
    <location>
        <begin position="1"/>
        <end position="136"/>
    </location>
</feature>
<dbReference type="PANTHER" id="PTHR32432">
    <property type="entry name" value="CELL DIVISION PROTEIN FTSA-RELATED"/>
    <property type="match status" value="1"/>
</dbReference>
<feature type="compositionally biased region" description="Basic residues" evidence="1">
    <location>
        <begin position="42"/>
        <end position="55"/>
    </location>
</feature>
<dbReference type="InterPro" id="IPR050696">
    <property type="entry name" value="FtsA/MreB"/>
</dbReference>
<gene>
    <name evidence="3" type="primary">pilM</name>
    <name evidence="3" type="ORF">QCO44_05825</name>
</gene>
<dbReference type="Pfam" id="PF14450">
    <property type="entry name" value="FtsA"/>
    <property type="match status" value="1"/>
</dbReference>
<keyword evidence="4" id="KW-1185">Reference proteome</keyword>
<evidence type="ECO:0000256" key="1">
    <source>
        <dbReference type="SAM" id="MobiDB-lite"/>
    </source>
</evidence>